<protein>
    <submittedName>
        <fullName evidence="2">Aminoglycoside phosphotransferase</fullName>
    </submittedName>
</protein>
<dbReference type="PATRIC" id="fig|1131935.3.peg.1676"/>
<sequence>MNPIPTMLKAHYDIVRADVFPQQGGWSALAYKVSTAERAYFLKVYDKSRASTPKWTALIDHYVPILLWLLQHSGLKGKIPVPLLTNHGHYQCENETGIYLLYEYIHGDTIGDNVLTREQVSQLADIMAELHRYGEEIPIDTDAVKEDFQLPFLQPLTNMLDKEWAKIPSDARERLRPHITSIQGLAYNVERLSEHLRHGKVNMALCHTDLHPWNMMQSGQQLMLIDWEGLKLAPVEADMMFLVNEPFFEPFMGIYRKRHPDYAVNADALQFYQGRRKLEDIWEFLEQLVYDVQEAPQREAALNHLSQELQQINS</sequence>
<dbReference type="Gene3D" id="1.20.58.840">
    <property type="match status" value="1"/>
</dbReference>
<dbReference type="Gene3D" id="3.30.200.20">
    <property type="entry name" value="Phosphorylase Kinase, domain 1"/>
    <property type="match status" value="1"/>
</dbReference>
<dbReference type="PANTHER" id="PTHR21310">
    <property type="entry name" value="AMINOGLYCOSIDE PHOSPHOTRANSFERASE-RELATED-RELATED"/>
    <property type="match status" value="1"/>
</dbReference>
<reference evidence="2 3" key="1">
    <citation type="journal article" date="2012" name="J. Bacteriol.">
        <title>Genome Sequence of the Pattern-Forming Social Bacterium Paenibacillus dendritiformis C454 Chiral Morphotype.</title>
        <authorList>
            <person name="Sirota-Madi A."/>
            <person name="Olender T."/>
            <person name="Helman Y."/>
            <person name="Brainis I."/>
            <person name="Finkelshtein A."/>
            <person name="Roth D."/>
            <person name="Hagai E."/>
            <person name="Leshkowitz D."/>
            <person name="Brodsky L."/>
            <person name="Galatenko V."/>
            <person name="Nikolaev V."/>
            <person name="Gutnick D.L."/>
            <person name="Lancet D."/>
            <person name="Ben-Jacob E."/>
        </authorList>
    </citation>
    <scope>NUCLEOTIDE SEQUENCE [LARGE SCALE GENOMIC DNA]</scope>
    <source>
        <strain evidence="2 3">C454</strain>
    </source>
</reference>
<name>H3SDK8_9BACL</name>
<evidence type="ECO:0000259" key="1">
    <source>
        <dbReference type="Pfam" id="PF01636"/>
    </source>
</evidence>
<keyword evidence="2" id="KW-0808">Transferase</keyword>
<evidence type="ECO:0000313" key="2">
    <source>
        <dbReference type="EMBL" id="EHQ62869.1"/>
    </source>
</evidence>
<dbReference type="RefSeq" id="WP_006676156.1">
    <property type="nucleotide sequence ID" value="NZ_AHKH01000015.1"/>
</dbReference>
<dbReference type="Proteomes" id="UP000003900">
    <property type="component" value="Unassembled WGS sequence"/>
</dbReference>
<dbReference type="InterPro" id="IPR051678">
    <property type="entry name" value="AGP_Transferase"/>
</dbReference>
<comment type="caution">
    <text evidence="2">The sequence shown here is derived from an EMBL/GenBank/DDBJ whole genome shotgun (WGS) entry which is preliminary data.</text>
</comment>
<dbReference type="InterPro" id="IPR002575">
    <property type="entry name" value="Aminoglycoside_PTrfase"/>
</dbReference>
<accession>H3SDK8</accession>
<dbReference type="AlphaFoldDB" id="H3SDK8"/>
<keyword evidence="3" id="KW-1185">Reference proteome</keyword>
<dbReference type="SUPFAM" id="SSF56112">
    <property type="entry name" value="Protein kinase-like (PK-like)"/>
    <property type="match status" value="1"/>
</dbReference>
<proteinExistence type="predicted"/>
<dbReference type="OrthoDB" id="1645186at2"/>
<dbReference type="Gene3D" id="1.10.510.10">
    <property type="entry name" value="Transferase(Phosphotransferase) domain 1"/>
    <property type="match status" value="1"/>
</dbReference>
<dbReference type="GO" id="GO:0016740">
    <property type="term" value="F:transferase activity"/>
    <property type="evidence" value="ECO:0007669"/>
    <property type="project" value="UniProtKB-KW"/>
</dbReference>
<evidence type="ECO:0000313" key="3">
    <source>
        <dbReference type="Proteomes" id="UP000003900"/>
    </source>
</evidence>
<organism evidence="2 3">
    <name type="scientific">Paenibacillus dendritiformis C454</name>
    <dbReference type="NCBI Taxonomy" id="1131935"/>
    <lineage>
        <taxon>Bacteria</taxon>
        <taxon>Bacillati</taxon>
        <taxon>Bacillota</taxon>
        <taxon>Bacilli</taxon>
        <taxon>Bacillales</taxon>
        <taxon>Paenibacillaceae</taxon>
        <taxon>Paenibacillus</taxon>
    </lineage>
</organism>
<gene>
    <name evidence="2" type="ORF">PDENDC454_08215</name>
</gene>
<feature type="domain" description="Aminoglycoside phosphotransferase" evidence="1">
    <location>
        <begin position="23"/>
        <end position="256"/>
    </location>
</feature>
<dbReference type="InterPro" id="IPR011009">
    <property type="entry name" value="Kinase-like_dom_sf"/>
</dbReference>
<dbReference type="EMBL" id="AHKH01000015">
    <property type="protein sequence ID" value="EHQ62869.1"/>
    <property type="molecule type" value="Genomic_DNA"/>
</dbReference>
<dbReference type="STRING" id="1131935.PDENDC454_08215"/>
<dbReference type="Pfam" id="PF01636">
    <property type="entry name" value="APH"/>
    <property type="match status" value="1"/>
</dbReference>